<dbReference type="STRING" id="1202772.A0A1V9Z4H4"/>
<evidence type="ECO:0000313" key="2">
    <source>
        <dbReference type="Proteomes" id="UP000243579"/>
    </source>
</evidence>
<reference evidence="1 2" key="1">
    <citation type="journal article" date="2014" name="Genome Biol. Evol.">
        <title>The secreted proteins of Achlya hypogyna and Thraustotheca clavata identify the ancestral oomycete secretome and reveal gene acquisitions by horizontal gene transfer.</title>
        <authorList>
            <person name="Misner I."/>
            <person name="Blouin N."/>
            <person name="Leonard G."/>
            <person name="Richards T.A."/>
            <person name="Lane C.E."/>
        </authorList>
    </citation>
    <scope>NUCLEOTIDE SEQUENCE [LARGE SCALE GENOMIC DNA]</scope>
    <source>
        <strain evidence="1 2">ATCC 48635</strain>
    </source>
</reference>
<dbReference type="Proteomes" id="UP000243579">
    <property type="component" value="Unassembled WGS sequence"/>
</dbReference>
<dbReference type="OrthoDB" id="79516at2759"/>
<dbReference type="Gene3D" id="3.40.30.10">
    <property type="entry name" value="Glutaredoxin"/>
    <property type="match status" value="1"/>
</dbReference>
<dbReference type="EMBL" id="JNBR01000441">
    <property type="protein sequence ID" value="OQR92817.1"/>
    <property type="molecule type" value="Genomic_DNA"/>
</dbReference>
<organism evidence="1 2">
    <name type="scientific">Achlya hypogyna</name>
    <name type="common">Oomycete</name>
    <name type="synonym">Protoachlya hypogyna</name>
    <dbReference type="NCBI Taxonomy" id="1202772"/>
    <lineage>
        <taxon>Eukaryota</taxon>
        <taxon>Sar</taxon>
        <taxon>Stramenopiles</taxon>
        <taxon>Oomycota</taxon>
        <taxon>Saprolegniomycetes</taxon>
        <taxon>Saprolegniales</taxon>
        <taxon>Achlyaceae</taxon>
        <taxon>Achlya</taxon>
    </lineage>
</organism>
<name>A0A1V9Z4H4_ACHHY</name>
<protein>
    <recommendedName>
        <fullName evidence="3">Thioredoxin domain-containing protein</fullName>
    </recommendedName>
</protein>
<dbReference type="CDD" id="cd02961">
    <property type="entry name" value="PDI_a_family"/>
    <property type="match status" value="1"/>
</dbReference>
<evidence type="ECO:0000313" key="1">
    <source>
        <dbReference type="EMBL" id="OQR92817.1"/>
    </source>
</evidence>
<accession>A0A1V9Z4H4</accession>
<sequence>MLLLVLLVARVWAGIVLNVTADSLAEVLTKSEPVFLLATTSWDLNATLPLRAFEATAEAVAGVTFAVLDVSENAPYYVCGSPTFLLFNKSAPVEYLGERSTVAMKHWLLQDRPLVVVATNEDWAAISPPILVAVVKSLSGHEMALMETLALGHNGKIAITTNVSAVSPDIPSPGKLPALWHVGIFATTVFEGTWAMPDILSFMADEAKPWLQEYNLEDELPANALAYVLVFTDATALSHKPLLAQVVAVARRNPRICYLVITASDAHLTAYFGLPSRPGLVWYQNEEAFTPYAVSGQNLELEVETQPSRFRRSFLHFQSRQISQTITRKQERRLADITDAASLKAAVAAEPCVVVVYYSPRCSSCHRVLEWCASVPNNRFGSDNAIIRMAAFATSENDMAGCAVTKWSVDSMSESQMLDYLGPSGLLPTLHRYTNGAPPVAAASHETYDDFVAFVHGG</sequence>
<comment type="caution">
    <text evidence="1">The sequence shown here is derived from an EMBL/GenBank/DDBJ whole genome shotgun (WGS) entry which is preliminary data.</text>
</comment>
<dbReference type="InterPro" id="IPR036249">
    <property type="entry name" value="Thioredoxin-like_sf"/>
</dbReference>
<proteinExistence type="predicted"/>
<keyword evidence="2" id="KW-1185">Reference proteome</keyword>
<evidence type="ECO:0008006" key="3">
    <source>
        <dbReference type="Google" id="ProtNLM"/>
    </source>
</evidence>
<dbReference type="AlphaFoldDB" id="A0A1V9Z4H4"/>
<gene>
    <name evidence="1" type="ORF">ACHHYP_20119</name>
</gene>
<dbReference type="SUPFAM" id="SSF52833">
    <property type="entry name" value="Thioredoxin-like"/>
    <property type="match status" value="1"/>
</dbReference>